<protein>
    <submittedName>
        <fullName evidence="5">Proprotein convertase P-domain-containing protein</fullName>
    </submittedName>
</protein>
<dbReference type="SUPFAM" id="SSF49785">
    <property type="entry name" value="Galactose-binding domain-like"/>
    <property type="match status" value="1"/>
</dbReference>
<reference evidence="5 6" key="1">
    <citation type="submission" date="2021-09" db="EMBL/GenBank/DDBJ databases">
        <title>Aeromonas schubertii isolated from Asian sea bass.</title>
        <authorList>
            <person name="Pinpimai K."/>
        </authorList>
    </citation>
    <scope>NUCLEOTIDE SEQUENCE [LARGE SCALE GENOMIC DNA]</scope>
    <source>
        <strain evidence="5 6">CHULA2021a</strain>
    </source>
</reference>
<sequence length="801" mass="88169">MKPLYPLLLLASTLAQGAELRLLENASVVDQPALWLGQTLGVTLRSDYGKASLTGHHYHFQQTWEGVPIATRFAALSLDGDGRPWRYYHHTRPVTAAPAACRDPAPLADYVAAQQASETIARFAADAAQAQAWYWPTAEGLVPAWRLLAVEHKRDTLKSTAWQIFLSCDGQSELGRLTQNAATRDQAQPLAGSAETVSTQVFEQDPRTRLAHPALVWRAELTLPAEAYSRVSLPVTRMDDGWHLAGPYARVVDATAPDTAPFIGERADAFMLEHSHPAFLDINAYYHLDLAQRHVARLGFADLMGGALNIDTDAGWQDNSLYDPYERRLEIGRSGVPDAEDPMVIWHEFGHAVQHHILPDLGDAGDWGAIGEGFSDYLAASWRQRSPQGQGFEPFMVFNWDARFSGRTPRQLDDGRARYHPDMRYPAHVTVNGSNADQLWGTPLFTALREAVDRHGEPARDEMDRLLIESHFGLGPDIRMPQLARVTVETARRLYPERDYALLLEQAFRHHGILQAPLTVRPADGSYLQPGEPRALILELVNDGADEVRVIQAQAHPQNGLTPTGDWQGSVAGHSQTRWPLTVTADAKLQCGRPVELPLSLTLDGVAPSERNARLTLRLPVGKPVLAHASGNGGPLKEATSSEEHGLTRYRLTLDAGTARVDEGFILGMDLEHERLEELQIWLTSPYGTRIVLWDKAHSTGNRLQGTFPITLQPLEPLDALLGEPLSGTWQLDIVDAEPGHGGALHGWYLQQQVGAECGKKEELPTTGVIPLGDDSEGGGGALGWPLLTLLLLVCRLRARH</sequence>
<evidence type="ECO:0000313" key="5">
    <source>
        <dbReference type="EMBL" id="MBZ6067258.1"/>
    </source>
</evidence>
<comment type="caution">
    <text evidence="5">The sequence shown here is derived from an EMBL/GenBank/DDBJ whole genome shotgun (WGS) entry which is preliminary data.</text>
</comment>
<dbReference type="InterPro" id="IPR002884">
    <property type="entry name" value="P_dom"/>
</dbReference>
<feature type="signal peptide" evidence="3">
    <location>
        <begin position="1"/>
        <end position="17"/>
    </location>
</feature>
<keyword evidence="3" id="KW-0732">Signal</keyword>
<evidence type="ECO:0000256" key="3">
    <source>
        <dbReference type="SAM" id="SignalP"/>
    </source>
</evidence>
<dbReference type="Gene3D" id="2.60.120.260">
    <property type="entry name" value="Galactose-binding domain-like"/>
    <property type="match status" value="1"/>
</dbReference>
<evidence type="ECO:0000313" key="6">
    <source>
        <dbReference type="Proteomes" id="UP000774958"/>
    </source>
</evidence>
<name>A0ABS7VE87_9GAMM</name>
<evidence type="ECO:0000256" key="2">
    <source>
        <dbReference type="ARBA" id="ARBA00022801"/>
    </source>
</evidence>
<gene>
    <name evidence="5" type="ORF">LA374_13730</name>
</gene>
<dbReference type="EMBL" id="JAIRBT010000018">
    <property type="protein sequence ID" value="MBZ6067258.1"/>
    <property type="molecule type" value="Genomic_DNA"/>
</dbReference>
<dbReference type="RefSeq" id="WP_224163139.1">
    <property type="nucleotide sequence ID" value="NZ_JAIRBT010000018.1"/>
</dbReference>
<keyword evidence="6" id="KW-1185">Reference proteome</keyword>
<accession>A0ABS7VE87</accession>
<organism evidence="5 6">
    <name type="scientific">Aeromonas schubertii</name>
    <dbReference type="NCBI Taxonomy" id="652"/>
    <lineage>
        <taxon>Bacteria</taxon>
        <taxon>Pseudomonadati</taxon>
        <taxon>Pseudomonadota</taxon>
        <taxon>Gammaproteobacteria</taxon>
        <taxon>Aeromonadales</taxon>
        <taxon>Aeromonadaceae</taxon>
        <taxon>Aeromonas</taxon>
    </lineage>
</organism>
<dbReference type="Pfam" id="PF01483">
    <property type="entry name" value="P_proprotein"/>
    <property type="match status" value="1"/>
</dbReference>
<keyword evidence="1" id="KW-0645">Protease</keyword>
<feature type="domain" description="P/Homo B" evidence="4">
    <location>
        <begin position="606"/>
        <end position="759"/>
    </location>
</feature>
<feature type="chain" id="PRO_5046386972" evidence="3">
    <location>
        <begin position="18"/>
        <end position="801"/>
    </location>
</feature>
<evidence type="ECO:0000256" key="1">
    <source>
        <dbReference type="ARBA" id="ARBA00022670"/>
    </source>
</evidence>
<evidence type="ECO:0000259" key="4">
    <source>
        <dbReference type="PROSITE" id="PS51829"/>
    </source>
</evidence>
<dbReference type="SUPFAM" id="SSF55486">
    <property type="entry name" value="Metalloproteases ('zincins'), catalytic domain"/>
    <property type="match status" value="1"/>
</dbReference>
<dbReference type="PROSITE" id="PS51829">
    <property type="entry name" value="P_HOMO_B"/>
    <property type="match status" value="1"/>
</dbReference>
<dbReference type="InterPro" id="IPR008979">
    <property type="entry name" value="Galactose-bd-like_sf"/>
</dbReference>
<keyword evidence="2" id="KW-0378">Hydrolase</keyword>
<proteinExistence type="predicted"/>
<dbReference type="Proteomes" id="UP000774958">
    <property type="component" value="Unassembled WGS sequence"/>
</dbReference>